<keyword evidence="1" id="KW-0472">Membrane</keyword>
<reference evidence="2 3" key="1">
    <citation type="submission" date="2016-07" db="EMBL/GenBank/DDBJ databases">
        <title>Complete genome sequence of Altererythrobacter dongtanensis KCTC 22672, a type strain with esterase isolated from tidal flat.</title>
        <authorList>
            <person name="Cheng H."/>
            <person name="Wu Y.-H."/>
            <person name="Zhou P."/>
            <person name="Huo Y.-Y."/>
            <person name="Wang C.-S."/>
            <person name="Xu X.-W."/>
        </authorList>
    </citation>
    <scope>NUCLEOTIDE SEQUENCE [LARGE SCALE GENOMIC DNA]</scope>
    <source>
        <strain evidence="2 3">KCTC 22672</strain>
    </source>
</reference>
<evidence type="ECO:0000313" key="2">
    <source>
        <dbReference type="EMBL" id="ANY19557.1"/>
    </source>
</evidence>
<proteinExistence type="predicted"/>
<sequence>MAKGRMSKERPAERPLRRKSWWSRNWRYVDSGLTAGCLPAVALLFLLPVMILS</sequence>
<name>A0A1B2ABP2_9SPHN</name>
<dbReference type="EMBL" id="CP016591">
    <property type="protein sequence ID" value="ANY19557.1"/>
    <property type="molecule type" value="Genomic_DNA"/>
</dbReference>
<dbReference type="Proteomes" id="UP000092932">
    <property type="component" value="Chromosome"/>
</dbReference>
<organism evidence="2 3">
    <name type="scientific">Tsuneonella dongtanensis</name>
    <dbReference type="NCBI Taxonomy" id="692370"/>
    <lineage>
        <taxon>Bacteria</taxon>
        <taxon>Pseudomonadati</taxon>
        <taxon>Pseudomonadota</taxon>
        <taxon>Alphaproteobacteria</taxon>
        <taxon>Sphingomonadales</taxon>
        <taxon>Erythrobacteraceae</taxon>
        <taxon>Tsuneonella</taxon>
    </lineage>
</organism>
<keyword evidence="1" id="KW-0812">Transmembrane</keyword>
<gene>
    <name evidence="2" type="ORF">A6F68_01035</name>
</gene>
<protein>
    <submittedName>
        <fullName evidence="2">Uncharacterized protein</fullName>
    </submittedName>
</protein>
<dbReference type="KEGG" id="ado:A6F68_01035"/>
<evidence type="ECO:0000313" key="3">
    <source>
        <dbReference type="Proteomes" id="UP000092932"/>
    </source>
</evidence>
<evidence type="ECO:0000256" key="1">
    <source>
        <dbReference type="SAM" id="Phobius"/>
    </source>
</evidence>
<keyword evidence="1" id="KW-1133">Transmembrane helix</keyword>
<dbReference type="STRING" id="692370.A6F68_01035"/>
<dbReference type="AlphaFoldDB" id="A0A1B2ABP2"/>
<accession>A0A1B2ABP2</accession>
<feature type="transmembrane region" description="Helical" evidence="1">
    <location>
        <begin position="28"/>
        <end position="51"/>
    </location>
</feature>
<keyword evidence="3" id="KW-1185">Reference proteome</keyword>